<sequence length="154" mass="15776">MAQFDAKRVSTLEWAGIGAGVLALLASLFPWWSASVSGLINTSVSASAWEVGIGGWLPVLMLIAAAVLVLLPHFGTQVQRLPLIWLILAGAATVIIVIRWLTMPSDSEFGVLPADAGFSAGTSFGLFIGLIAAIVSTVGAGLAFRNASAPSAAA</sequence>
<keyword evidence="3" id="KW-1185">Reference proteome</keyword>
<evidence type="ECO:0000256" key="1">
    <source>
        <dbReference type="SAM" id="Phobius"/>
    </source>
</evidence>
<reference evidence="2 3" key="1">
    <citation type="submission" date="2019-03" db="EMBL/GenBank/DDBJ databases">
        <title>Genomic Encyclopedia of Type Strains, Phase IV (KMG-IV): sequencing the most valuable type-strain genomes for metagenomic binning, comparative biology and taxonomic classification.</title>
        <authorList>
            <person name="Goeker M."/>
        </authorList>
    </citation>
    <scope>NUCLEOTIDE SEQUENCE [LARGE SCALE GENOMIC DNA]</scope>
    <source>
        <strain evidence="2 3">DSM 45361</strain>
    </source>
</reference>
<dbReference type="AlphaFoldDB" id="A0A4R6SEF8"/>
<dbReference type="EMBL" id="SNXZ01000003">
    <property type="protein sequence ID" value="TDP98104.1"/>
    <property type="molecule type" value="Genomic_DNA"/>
</dbReference>
<dbReference type="RefSeq" id="WP_133851206.1">
    <property type="nucleotide sequence ID" value="NZ_SNXZ01000003.1"/>
</dbReference>
<keyword evidence="1" id="KW-0472">Membrane</keyword>
<comment type="caution">
    <text evidence="2">The sequence shown here is derived from an EMBL/GenBank/DDBJ whole genome shotgun (WGS) entry which is preliminary data.</text>
</comment>
<dbReference type="Proteomes" id="UP000295444">
    <property type="component" value="Unassembled WGS sequence"/>
</dbReference>
<protein>
    <submittedName>
        <fullName evidence="2">Uncharacterized protein</fullName>
    </submittedName>
</protein>
<feature type="transmembrane region" description="Helical" evidence="1">
    <location>
        <begin position="12"/>
        <end position="33"/>
    </location>
</feature>
<organism evidence="2 3">
    <name type="scientific">Labedaea rhizosphaerae</name>
    <dbReference type="NCBI Taxonomy" id="598644"/>
    <lineage>
        <taxon>Bacteria</taxon>
        <taxon>Bacillati</taxon>
        <taxon>Actinomycetota</taxon>
        <taxon>Actinomycetes</taxon>
        <taxon>Pseudonocardiales</taxon>
        <taxon>Pseudonocardiaceae</taxon>
        <taxon>Labedaea</taxon>
    </lineage>
</organism>
<proteinExistence type="predicted"/>
<gene>
    <name evidence="2" type="ORF">EV186_1031084</name>
</gene>
<evidence type="ECO:0000313" key="3">
    <source>
        <dbReference type="Proteomes" id="UP000295444"/>
    </source>
</evidence>
<feature type="transmembrane region" description="Helical" evidence="1">
    <location>
        <begin position="53"/>
        <end position="71"/>
    </location>
</feature>
<name>A0A4R6SEF8_LABRH</name>
<keyword evidence="1" id="KW-1133">Transmembrane helix</keyword>
<feature type="transmembrane region" description="Helical" evidence="1">
    <location>
        <begin position="83"/>
        <end position="102"/>
    </location>
</feature>
<keyword evidence="1" id="KW-0812">Transmembrane</keyword>
<accession>A0A4R6SEF8</accession>
<feature type="transmembrane region" description="Helical" evidence="1">
    <location>
        <begin position="122"/>
        <end position="144"/>
    </location>
</feature>
<dbReference type="OrthoDB" id="3700290at2"/>
<evidence type="ECO:0000313" key="2">
    <source>
        <dbReference type="EMBL" id="TDP98104.1"/>
    </source>
</evidence>